<sequence length="312" mass="35215">MPASMPNWNDLRIFLQVVRSGSLSGAGKALRVDVSTISRHITSLEKAIGTPMFERHPSGLKITPGGNKLIAHIEAMEAQTLAMIGKTSAQKVDELAGEVRIGTMEGIASFYLAEQLVDFKRRYPGIRVELLTSSYQVHVNRREADLFLSFYPYESQGLDILPVGKFSLYLYASDKYWENQVKPVSVDELRQHKFISYIDDLVQLDTVRWLNECIDTPNVVFSSSSMVAQMFSAAAGAGIVMLPEFMHAERFGLKRLLEKEVNTERTVWLSVHRELRYLPKMKAVISFLVEILNRDYPTPAGIKISNENKIGR</sequence>
<protein>
    <submittedName>
        <fullName evidence="6">LysR family transcriptional regulator</fullName>
    </submittedName>
</protein>
<comment type="caution">
    <text evidence="6">The sequence shown here is derived from an EMBL/GenBank/DDBJ whole genome shotgun (WGS) entry which is preliminary data.</text>
</comment>
<dbReference type="GO" id="GO:0043565">
    <property type="term" value="F:sequence-specific DNA binding"/>
    <property type="evidence" value="ECO:0007669"/>
    <property type="project" value="TreeGrafter"/>
</dbReference>
<dbReference type="GO" id="GO:0003700">
    <property type="term" value="F:DNA-binding transcription factor activity"/>
    <property type="evidence" value="ECO:0007669"/>
    <property type="project" value="InterPro"/>
</dbReference>
<dbReference type="RefSeq" id="WP_048637369.1">
    <property type="nucleotide sequence ID" value="NZ_CGIG01000001.1"/>
</dbReference>
<evidence type="ECO:0000259" key="5">
    <source>
        <dbReference type="PROSITE" id="PS50931"/>
    </source>
</evidence>
<dbReference type="EMBL" id="MJLX01000012">
    <property type="protein sequence ID" value="RLM27140.1"/>
    <property type="molecule type" value="Genomic_DNA"/>
</dbReference>
<keyword evidence="4" id="KW-0804">Transcription</keyword>
<dbReference type="InterPro" id="IPR036388">
    <property type="entry name" value="WH-like_DNA-bd_sf"/>
</dbReference>
<evidence type="ECO:0000313" key="7">
    <source>
        <dbReference type="Proteomes" id="UP000285972"/>
    </source>
</evidence>
<dbReference type="CDD" id="cd05466">
    <property type="entry name" value="PBP2_LTTR_substrate"/>
    <property type="match status" value="1"/>
</dbReference>
<comment type="similarity">
    <text evidence="1">Belongs to the LysR transcriptional regulatory family.</text>
</comment>
<evidence type="ECO:0000256" key="4">
    <source>
        <dbReference type="ARBA" id="ARBA00023163"/>
    </source>
</evidence>
<dbReference type="InterPro" id="IPR005119">
    <property type="entry name" value="LysR_subst-bd"/>
</dbReference>
<feature type="domain" description="HTH lysR-type" evidence="5">
    <location>
        <begin position="6"/>
        <end position="63"/>
    </location>
</feature>
<dbReference type="Gene3D" id="1.10.10.10">
    <property type="entry name" value="Winged helix-like DNA-binding domain superfamily/Winged helix DNA-binding domain"/>
    <property type="match status" value="1"/>
</dbReference>
<dbReference type="Gene3D" id="3.40.190.290">
    <property type="match status" value="1"/>
</dbReference>
<keyword evidence="2" id="KW-0805">Transcription regulation</keyword>
<reference evidence="6 7" key="1">
    <citation type="submission" date="2016-09" db="EMBL/GenBank/DDBJ databases">
        <authorList>
            <person name="Doonan J."/>
            <person name="Pachebat J.A."/>
            <person name="Golyshin P.N."/>
            <person name="Denman S."/>
            <person name="Mcdonald J.E."/>
        </authorList>
    </citation>
    <scope>NUCLEOTIDE SEQUENCE [LARGE SCALE GENOMIC DNA]</scope>
    <source>
        <strain evidence="6 7">FRB141</strain>
    </source>
</reference>
<name>A0AAE8ETD5_9GAMM</name>
<dbReference type="GO" id="GO:0006351">
    <property type="term" value="P:DNA-templated transcription"/>
    <property type="evidence" value="ECO:0007669"/>
    <property type="project" value="TreeGrafter"/>
</dbReference>
<dbReference type="InterPro" id="IPR000847">
    <property type="entry name" value="LysR_HTH_N"/>
</dbReference>
<dbReference type="Pfam" id="PF03466">
    <property type="entry name" value="LysR_substrate"/>
    <property type="match status" value="1"/>
</dbReference>
<dbReference type="PANTHER" id="PTHR30537">
    <property type="entry name" value="HTH-TYPE TRANSCRIPTIONAL REGULATOR"/>
    <property type="match status" value="1"/>
</dbReference>
<dbReference type="KEGG" id="bgj:AWC36_21880"/>
<keyword evidence="3" id="KW-0238">DNA-binding</keyword>
<dbReference type="InterPro" id="IPR058163">
    <property type="entry name" value="LysR-type_TF_proteobact-type"/>
</dbReference>
<dbReference type="InterPro" id="IPR036390">
    <property type="entry name" value="WH_DNA-bd_sf"/>
</dbReference>
<dbReference type="PANTHER" id="PTHR30537:SF3">
    <property type="entry name" value="TRANSCRIPTIONAL REGULATORY PROTEIN"/>
    <property type="match status" value="1"/>
</dbReference>
<evidence type="ECO:0000256" key="3">
    <source>
        <dbReference type="ARBA" id="ARBA00023125"/>
    </source>
</evidence>
<evidence type="ECO:0000256" key="1">
    <source>
        <dbReference type="ARBA" id="ARBA00009437"/>
    </source>
</evidence>
<accession>A0AAE8ETD5</accession>
<dbReference type="SUPFAM" id="SSF53850">
    <property type="entry name" value="Periplasmic binding protein-like II"/>
    <property type="match status" value="1"/>
</dbReference>
<dbReference type="AlphaFoldDB" id="A0AAE8ETD5"/>
<gene>
    <name evidence="6" type="ORF">BIY26_06575</name>
</gene>
<evidence type="ECO:0000256" key="2">
    <source>
        <dbReference type="ARBA" id="ARBA00023015"/>
    </source>
</evidence>
<dbReference type="PROSITE" id="PS50931">
    <property type="entry name" value="HTH_LYSR"/>
    <property type="match status" value="1"/>
</dbReference>
<organism evidence="6 7">
    <name type="scientific">Brenneria goodwinii</name>
    <dbReference type="NCBI Taxonomy" id="1109412"/>
    <lineage>
        <taxon>Bacteria</taxon>
        <taxon>Pseudomonadati</taxon>
        <taxon>Pseudomonadota</taxon>
        <taxon>Gammaproteobacteria</taxon>
        <taxon>Enterobacterales</taxon>
        <taxon>Pectobacteriaceae</taxon>
        <taxon>Brenneria</taxon>
    </lineage>
</organism>
<dbReference type="SUPFAM" id="SSF46785">
    <property type="entry name" value="Winged helix' DNA-binding domain"/>
    <property type="match status" value="1"/>
</dbReference>
<dbReference type="Proteomes" id="UP000285972">
    <property type="component" value="Unassembled WGS sequence"/>
</dbReference>
<dbReference type="Pfam" id="PF00126">
    <property type="entry name" value="HTH_1"/>
    <property type="match status" value="1"/>
</dbReference>
<evidence type="ECO:0000313" key="6">
    <source>
        <dbReference type="EMBL" id="RLM27140.1"/>
    </source>
</evidence>
<proteinExistence type="inferred from homology"/>